<sequence length="53" mass="5891">MFLYCMMGLSGAGAWIWHLGWLPTVAAAASFLAGCWGSVLWQRVWRADMTAEL</sequence>
<organism evidence="2 3">
    <name type="scientific">Gluconobacter thailandicus NBRC 3257</name>
    <dbReference type="NCBI Taxonomy" id="1381097"/>
    <lineage>
        <taxon>Bacteria</taxon>
        <taxon>Pseudomonadati</taxon>
        <taxon>Pseudomonadota</taxon>
        <taxon>Alphaproteobacteria</taxon>
        <taxon>Acetobacterales</taxon>
        <taxon>Acetobacteraceae</taxon>
        <taxon>Gluconobacter</taxon>
    </lineage>
</organism>
<keyword evidence="1" id="KW-0812">Transmembrane</keyword>
<dbReference type="Proteomes" id="UP000018209">
    <property type="component" value="Unassembled WGS sequence"/>
</dbReference>
<accession>A0ABQ0IWF3</accession>
<evidence type="ECO:0000313" key="2">
    <source>
        <dbReference type="EMBL" id="GAD26529.1"/>
    </source>
</evidence>
<feature type="transmembrane region" description="Helical" evidence="1">
    <location>
        <begin position="20"/>
        <end position="41"/>
    </location>
</feature>
<proteinExistence type="predicted"/>
<evidence type="ECO:0000313" key="3">
    <source>
        <dbReference type="Proteomes" id="UP000018209"/>
    </source>
</evidence>
<keyword evidence="3" id="KW-1185">Reference proteome</keyword>
<evidence type="ECO:0000256" key="1">
    <source>
        <dbReference type="SAM" id="Phobius"/>
    </source>
</evidence>
<protein>
    <submittedName>
        <fullName evidence="2">Uncharacterized protein</fullName>
    </submittedName>
</protein>
<comment type="caution">
    <text evidence="2">The sequence shown here is derived from an EMBL/GenBank/DDBJ whole genome shotgun (WGS) entry which is preliminary data.</text>
</comment>
<reference evidence="2 3" key="1">
    <citation type="submission" date="2013-08" db="EMBL/GenBank/DDBJ databases">
        <title>Gluconobacter thailandicus NBRC 3257 whole genome sequence.</title>
        <authorList>
            <person name="Matsutani M."/>
            <person name="Yakushi T."/>
            <person name="Matsushita K."/>
        </authorList>
    </citation>
    <scope>NUCLEOTIDE SEQUENCE [LARGE SCALE GENOMIC DNA]</scope>
    <source>
        <strain evidence="2 3">NBRC 3257</strain>
    </source>
</reference>
<name>A0ABQ0IWF3_GLUTH</name>
<dbReference type="EMBL" id="BASM01000018">
    <property type="protein sequence ID" value="GAD26529.1"/>
    <property type="molecule type" value="Genomic_DNA"/>
</dbReference>
<keyword evidence="1" id="KW-0472">Membrane</keyword>
<keyword evidence="1" id="KW-1133">Transmembrane helix</keyword>
<gene>
    <name evidence="2" type="ORF">NBRC3257_1528</name>
</gene>